<dbReference type="STRING" id="47678.ERS852494_04485"/>
<proteinExistence type="predicted"/>
<organism evidence="2 3">
    <name type="scientific">Bacteroides caccae</name>
    <dbReference type="NCBI Taxonomy" id="47678"/>
    <lineage>
        <taxon>Bacteria</taxon>
        <taxon>Pseudomonadati</taxon>
        <taxon>Bacteroidota</taxon>
        <taxon>Bacteroidia</taxon>
        <taxon>Bacteroidales</taxon>
        <taxon>Bacteroidaceae</taxon>
        <taxon>Bacteroides</taxon>
    </lineage>
</organism>
<feature type="compositionally biased region" description="Basic and acidic residues" evidence="1">
    <location>
        <begin position="42"/>
        <end position="55"/>
    </location>
</feature>
<evidence type="ECO:0000313" key="3">
    <source>
        <dbReference type="Proteomes" id="UP000095657"/>
    </source>
</evidence>
<evidence type="ECO:0000256" key="1">
    <source>
        <dbReference type="SAM" id="MobiDB-lite"/>
    </source>
</evidence>
<evidence type="ECO:0008006" key="4">
    <source>
        <dbReference type="Google" id="ProtNLM"/>
    </source>
</evidence>
<reference evidence="2 3" key="1">
    <citation type="submission" date="2015-09" db="EMBL/GenBank/DDBJ databases">
        <authorList>
            <consortium name="Pathogen Informatics"/>
        </authorList>
    </citation>
    <scope>NUCLEOTIDE SEQUENCE [LARGE SCALE GENOMIC DNA]</scope>
    <source>
        <strain evidence="2 3">2789STDY5834880</strain>
    </source>
</reference>
<dbReference type="AlphaFoldDB" id="A0A174V2G7"/>
<name>A0A174V2G7_9BACE</name>
<dbReference type="PROSITE" id="PS51257">
    <property type="entry name" value="PROKAR_LIPOPROTEIN"/>
    <property type="match status" value="1"/>
</dbReference>
<evidence type="ECO:0000313" key="2">
    <source>
        <dbReference type="EMBL" id="CUQ26240.1"/>
    </source>
</evidence>
<gene>
    <name evidence="2" type="ORF">ERS852494_04485</name>
</gene>
<accession>A0A174V2G7</accession>
<dbReference type="EMBL" id="CZAI01000024">
    <property type="protein sequence ID" value="CUQ26240.1"/>
    <property type="molecule type" value="Genomic_DNA"/>
</dbReference>
<dbReference type="Proteomes" id="UP000095657">
    <property type="component" value="Unassembled WGS sequence"/>
</dbReference>
<dbReference type="RefSeq" id="WP_172681121.1">
    <property type="nucleotide sequence ID" value="NZ_CZAI01000024.1"/>
</dbReference>
<protein>
    <recommendedName>
        <fullName evidence="4">Lipoprotein-associated type-17 domain-containing protein</fullName>
    </recommendedName>
</protein>
<feature type="region of interest" description="Disordered" evidence="1">
    <location>
        <begin position="42"/>
        <end position="61"/>
    </location>
</feature>
<sequence>MFMCDRTCDLFKVGNFNIKRCLLFLVCIMLLVACGENDPIESRNRHPRQQEESHSEQSGSVPAVAKEDVAAYFRFDMSRDINVALGLVEAQKETLQINGKMIKITEAVVKRKDYQKGSFVLYVTGTVNGSPFKNEFTFTGFVSKPDDYQMVNGAQAEWKANADYYAKLDFDSFYRLHKVNMFTIENLGRLVDFYSINVGGEKYLFTLEDLEKTVLEDIKYEQNQLSFYLRYNNSRSKKRISLLFDKNKYYEGKATVNTDFIKQKYMRGIYENPSLFNGHIFSYDESAYAVEISTTLKEKSDTGNMLTLHLSMYAKGNGGLLLAEFDKIFTGFKPLSELKNELIAYSTPDLHEFVKNKLKNSNYGDVKNKFSNSIDRWIQYVEFVIKDHDSLQWEKNKWSKNVLNGLFSSVKDIYLDNVRFELNSAQLKEIGGKRFLYIVFQMIGANDLVLTSDAILFNMSIHIPSSL</sequence>